<reference evidence="2" key="1">
    <citation type="submission" date="2017-11" db="EMBL/GenBank/DDBJ databases">
        <authorList>
            <person name="Blom J."/>
        </authorList>
    </citation>
    <scope>NUCLEOTIDE SEQUENCE [LARGE SCALE GENOMIC DNA]</scope>
    <source>
        <plasmid evidence="2">PP1</plasmid>
    </source>
</reference>
<evidence type="ECO:0000313" key="2">
    <source>
        <dbReference type="Proteomes" id="UP000239025"/>
    </source>
</evidence>
<organism evidence="1 2">
    <name type="scientific">Pseudomonas cerasi</name>
    <dbReference type="NCBI Taxonomy" id="1583341"/>
    <lineage>
        <taxon>Bacteria</taxon>
        <taxon>Pseudomonadati</taxon>
        <taxon>Pseudomonadota</taxon>
        <taxon>Gammaproteobacteria</taxon>
        <taxon>Pseudomonadales</taxon>
        <taxon>Pseudomonadaceae</taxon>
        <taxon>Pseudomonas</taxon>
    </lineage>
</organism>
<accession>A0A2K4W2H6</accession>
<geneLocation type="plasmid" evidence="1 2">
    <name>PP1</name>
</geneLocation>
<keyword evidence="2" id="KW-1185">Reference proteome</keyword>
<dbReference type="Proteomes" id="UP000239025">
    <property type="component" value="Plasmid PP1"/>
</dbReference>
<dbReference type="EMBL" id="LT963396">
    <property type="protein sequence ID" value="SOS30090.1"/>
    <property type="molecule type" value="Genomic_DNA"/>
</dbReference>
<sequence>MNRQTKIDAVVKAANVSHEVARQYLEAEEWLVDEAVFDIRAERKQELRANIATLAALEALELMARKADVEPKVIMDAVLADPEGNTARYFSALVQTALREVPKLLAG</sequence>
<name>A0A2K4W2H6_9PSED</name>
<dbReference type="AlphaFoldDB" id="A0A2K4W2H6"/>
<proteinExistence type="predicted"/>
<protein>
    <submittedName>
        <fullName evidence="1">Uncharacterized protein</fullName>
    </submittedName>
</protein>
<dbReference type="RefSeq" id="WP_232007089.1">
    <property type="nucleotide sequence ID" value="NZ_LT963396.1"/>
</dbReference>
<gene>
    <name evidence="1" type="ORF">PL963_P100107</name>
</gene>
<evidence type="ECO:0000313" key="1">
    <source>
        <dbReference type="EMBL" id="SOS30090.1"/>
    </source>
</evidence>
<keyword evidence="1" id="KW-0614">Plasmid</keyword>